<keyword evidence="4" id="KW-0732">Signal</keyword>
<dbReference type="InterPro" id="IPR001534">
    <property type="entry name" value="Transthyretin-like"/>
</dbReference>
<dbReference type="AlphaFoldDB" id="W2TNN3"/>
<evidence type="ECO:0000256" key="3">
    <source>
        <dbReference type="ARBA" id="ARBA00022525"/>
    </source>
</evidence>
<dbReference type="EMBL" id="KI658217">
    <property type="protein sequence ID" value="ETN83378.1"/>
    <property type="molecule type" value="Genomic_DNA"/>
</dbReference>
<sequence length="233" mass="26222">SLLSGPDPDDLLDSGYTDGNGEFRLSGGTAELTPIDPVFKVYHDCDDGIKEKEGNLLEFMILLKSADCSVSVDDLKNPNMLRILTLVVLLGICHAMRDQSIAIRGKLICGAKPASNTTMTPVLALFSHEDFGNGILMAPCGVTLCEYTEILYIKPGKRKVKFYLPKSYITSGKTPKKEFDIGVLNLETIFPKEERELIVSRRRRQKEEESDDSDSFDYYSRVRQREEMRFGEH</sequence>
<reference evidence="7" key="1">
    <citation type="journal article" date="2014" name="Nat. Genet.">
        <title>Genome of the human hookworm Necator americanus.</title>
        <authorList>
            <person name="Tang Y.T."/>
            <person name="Gao X."/>
            <person name="Rosa B.A."/>
            <person name="Abubucker S."/>
            <person name="Hallsworth-Pepin K."/>
            <person name="Martin J."/>
            <person name="Tyagi R."/>
            <person name="Heizer E."/>
            <person name="Zhang X."/>
            <person name="Bhonagiri-Palsikar V."/>
            <person name="Minx P."/>
            <person name="Warren W.C."/>
            <person name="Wang Q."/>
            <person name="Zhan B."/>
            <person name="Hotez P.J."/>
            <person name="Sternberg P.W."/>
            <person name="Dougall A."/>
            <person name="Gaze S.T."/>
            <person name="Mulvenna J."/>
            <person name="Sotillo J."/>
            <person name="Ranganathan S."/>
            <person name="Rabelo E.M."/>
            <person name="Wilson R.K."/>
            <person name="Felgner P.L."/>
            <person name="Bethony J."/>
            <person name="Hawdon J.M."/>
            <person name="Gasser R.B."/>
            <person name="Loukas A."/>
            <person name="Mitreva M."/>
        </authorList>
    </citation>
    <scope>NUCLEOTIDE SEQUENCE [LARGE SCALE GENOMIC DNA]</scope>
</reference>
<evidence type="ECO:0000256" key="2">
    <source>
        <dbReference type="ARBA" id="ARBA00010112"/>
    </source>
</evidence>
<name>W2TNN3_NECAM</name>
<dbReference type="Pfam" id="PF01060">
    <property type="entry name" value="TTR-52"/>
    <property type="match status" value="1"/>
</dbReference>
<organism evidence="6 7">
    <name type="scientific">Necator americanus</name>
    <name type="common">Human hookworm</name>
    <dbReference type="NCBI Taxonomy" id="51031"/>
    <lineage>
        <taxon>Eukaryota</taxon>
        <taxon>Metazoa</taxon>
        <taxon>Ecdysozoa</taxon>
        <taxon>Nematoda</taxon>
        <taxon>Chromadorea</taxon>
        <taxon>Rhabditida</taxon>
        <taxon>Rhabditina</taxon>
        <taxon>Rhabditomorpha</taxon>
        <taxon>Strongyloidea</taxon>
        <taxon>Ancylostomatidae</taxon>
        <taxon>Bunostominae</taxon>
        <taxon>Necator</taxon>
    </lineage>
</organism>
<dbReference type="PANTHER" id="PTHR21700">
    <property type="entry name" value="TRANSTHYRETIN-LIKE FAMILY PROTEIN-RELATED"/>
    <property type="match status" value="1"/>
</dbReference>
<proteinExistence type="inferred from homology"/>
<evidence type="ECO:0000256" key="5">
    <source>
        <dbReference type="SAM" id="MobiDB-lite"/>
    </source>
</evidence>
<feature type="region of interest" description="Disordered" evidence="5">
    <location>
        <begin position="200"/>
        <end position="219"/>
    </location>
</feature>
<dbReference type="GO" id="GO:0005576">
    <property type="term" value="C:extracellular region"/>
    <property type="evidence" value="ECO:0007669"/>
    <property type="project" value="UniProtKB-SubCell"/>
</dbReference>
<accession>W2TNN3</accession>
<evidence type="ECO:0000313" key="6">
    <source>
        <dbReference type="EMBL" id="ETN83378.1"/>
    </source>
</evidence>
<dbReference type="OrthoDB" id="5822973at2759"/>
<dbReference type="Proteomes" id="UP000053676">
    <property type="component" value="Unassembled WGS sequence"/>
</dbReference>
<evidence type="ECO:0000313" key="7">
    <source>
        <dbReference type="Proteomes" id="UP000053676"/>
    </source>
</evidence>
<dbReference type="PANTHER" id="PTHR21700:SF118">
    <property type="entry name" value="TRANSTHYRETIN-LIKE FAMILY PROTEIN"/>
    <property type="match status" value="1"/>
</dbReference>
<feature type="non-terminal residue" evidence="6">
    <location>
        <position position="1"/>
    </location>
</feature>
<keyword evidence="3" id="KW-0964">Secreted</keyword>
<comment type="similarity">
    <text evidence="2">Belongs to the nematode transthyretin-like family.</text>
</comment>
<dbReference type="GO" id="GO:0009986">
    <property type="term" value="C:cell surface"/>
    <property type="evidence" value="ECO:0007669"/>
    <property type="project" value="InterPro"/>
</dbReference>
<dbReference type="KEGG" id="nai:NECAME_17478"/>
<evidence type="ECO:0000256" key="1">
    <source>
        <dbReference type="ARBA" id="ARBA00004613"/>
    </source>
</evidence>
<comment type="subcellular location">
    <subcellularLocation>
        <location evidence="1">Secreted</location>
    </subcellularLocation>
</comment>
<protein>
    <submittedName>
        <fullName evidence="6">Transthyretin-like family protein</fullName>
    </submittedName>
</protein>
<gene>
    <name evidence="6" type="ORF">NECAME_17478</name>
</gene>
<dbReference type="Gene3D" id="2.60.40.3330">
    <property type="match status" value="1"/>
</dbReference>
<dbReference type="InterPro" id="IPR038479">
    <property type="entry name" value="Transthyretin-like_sf"/>
</dbReference>
<keyword evidence="7" id="KW-1185">Reference proteome</keyword>
<evidence type="ECO:0000256" key="4">
    <source>
        <dbReference type="ARBA" id="ARBA00022729"/>
    </source>
</evidence>
<dbReference type="STRING" id="51031.W2TNN3"/>